<dbReference type="Proteomes" id="UP001220395">
    <property type="component" value="Chromosome"/>
</dbReference>
<protein>
    <submittedName>
        <fullName evidence="1">Uncharacterized protein</fullName>
    </submittedName>
</protein>
<dbReference type="RefSeq" id="WP_273688313.1">
    <property type="nucleotide sequence ID" value="NZ_CP117411.1"/>
</dbReference>
<gene>
    <name evidence="1" type="ORF">PQ455_00775</name>
</gene>
<organism evidence="1 2">
    <name type="scientific">Sphingomonas naphthae</name>
    <dbReference type="NCBI Taxonomy" id="1813468"/>
    <lineage>
        <taxon>Bacteria</taxon>
        <taxon>Pseudomonadati</taxon>
        <taxon>Pseudomonadota</taxon>
        <taxon>Alphaproteobacteria</taxon>
        <taxon>Sphingomonadales</taxon>
        <taxon>Sphingomonadaceae</taxon>
        <taxon>Sphingomonas</taxon>
    </lineage>
</organism>
<proteinExistence type="predicted"/>
<dbReference type="EMBL" id="CP117411">
    <property type="protein sequence ID" value="WCT73799.1"/>
    <property type="molecule type" value="Genomic_DNA"/>
</dbReference>
<reference evidence="1 2" key="1">
    <citation type="submission" date="2023-02" db="EMBL/GenBank/DDBJ databases">
        <title>Genome sequence of Sphingomonas naphthae.</title>
        <authorList>
            <person name="Kim S."/>
            <person name="Heo J."/>
            <person name="Kwon S.-W."/>
        </authorList>
    </citation>
    <scope>NUCLEOTIDE SEQUENCE [LARGE SCALE GENOMIC DNA]</scope>
    <source>
        <strain evidence="1 2">KACC 18716</strain>
    </source>
</reference>
<evidence type="ECO:0000313" key="2">
    <source>
        <dbReference type="Proteomes" id="UP001220395"/>
    </source>
</evidence>
<sequence length="152" mass="16684">MKLGSLLHLVGLNRNSYNTLNRRNSFRFMDRDLLDERSYDRYSMTHAVAVGCVVEFMAAGLSGQRAGAAVDNLFRVIDAATHTLAQGSAGDHWWLTITNFADGSWGWASGNENADTFGRGLVSNKVSINVVAVWEDMAKRLGTPMDPSNVES</sequence>
<evidence type="ECO:0000313" key="1">
    <source>
        <dbReference type="EMBL" id="WCT73799.1"/>
    </source>
</evidence>
<name>A0ABY7TNJ9_9SPHN</name>
<keyword evidence="2" id="KW-1185">Reference proteome</keyword>
<accession>A0ABY7TNJ9</accession>